<dbReference type="EMBL" id="JAUESC010000001">
    <property type="protein sequence ID" value="KAK0608871.1"/>
    <property type="molecule type" value="Genomic_DNA"/>
</dbReference>
<organism evidence="2 3">
    <name type="scientific">Acer saccharum</name>
    <name type="common">Sugar maple</name>
    <dbReference type="NCBI Taxonomy" id="4024"/>
    <lineage>
        <taxon>Eukaryota</taxon>
        <taxon>Viridiplantae</taxon>
        <taxon>Streptophyta</taxon>
        <taxon>Embryophyta</taxon>
        <taxon>Tracheophyta</taxon>
        <taxon>Spermatophyta</taxon>
        <taxon>Magnoliopsida</taxon>
        <taxon>eudicotyledons</taxon>
        <taxon>Gunneridae</taxon>
        <taxon>Pentapetalae</taxon>
        <taxon>rosids</taxon>
        <taxon>malvids</taxon>
        <taxon>Sapindales</taxon>
        <taxon>Sapindaceae</taxon>
        <taxon>Hippocastanoideae</taxon>
        <taxon>Acereae</taxon>
        <taxon>Acer</taxon>
    </lineage>
</organism>
<sequence length="145" mass="15577">MGSCSTKDEIHLISIFEGKSPWDFALEGDSRGKLPVRKGKDDAVVDGFADGVIGKATENAKGLSTIAIGGKDNEKSTNGVPSITEGKVGAIDDDYHKKLHFQSTTGQPKVPHSTKKHGIKDNKQAPHANKKEDTVLPKAIKKCER</sequence>
<evidence type="ECO:0000256" key="1">
    <source>
        <dbReference type="SAM" id="MobiDB-lite"/>
    </source>
</evidence>
<gene>
    <name evidence="2" type="ORF">LWI29_037359</name>
</gene>
<name>A0AA39TK78_ACESA</name>
<dbReference type="Proteomes" id="UP001168877">
    <property type="component" value="Unassembled WGS sequence"/>
</dbReference>
<feature type="region of interest" description="Disordered" evidence="1">
    <location>
        <begin position="99"/>
        <end position="145"/>
    </location>
</feature>
<keyword evidence="3" id="KW-1185">Reference proteome</keyword>
<feature type="compositionally biased region" description="Basic and acidic residues" evidence="1">
    <location>
        <begin position="119"/>
        <end position="145"/>
    </location>
</feature>
<dbReference type="AlphaFoldDB" id="A0AA39TK78"/>
<evidence type="ECO:0000313" key="3">
    <source>
        <dbReference type="Proteomes" id="UP001168877"/>
    </source>
</evidence>
<proteinExistence type="predicted"/>
<comment type="caution">
    <text evidence="2">The sequence shown here is derived from an EMBL/GenBank/DDBJ whole genome shotgun (WGS) entry which is preliminary data.</text>
</comment>
<accession>A0AA39TK78</accession>
<protein>
    <submittedName>
        <fullName evidence="2">Uncharacterized protein</fullName>
    </submittedName>
</protein>
<evidence type="ECO:0000313" key="2">
    <source>
        <dbReference type="EMBL" id="KAK0608871.1"/>
    </source>
</evidence>
<reference evidence="2" key="1">
    <citation type="journal article" date="2022" name="Plant J.">
        <title>Strategies of tolerance reflected in two North American maple genomes.</title>
        <authorList>
            <person name="McEvoy S.L."/>
            <person name="Sezen U.U."/>
            <person name="Trouern-Trend A."/>
            <person name="McMahon S.M."/>
            <person name="Schaberg P.G."/>
            <person name="Yang J."/>
            <person name="Wegrzyn J.L."/>
            <person name="Swenson N.G."/>
        </authorList>
    </citation>
    <scope>NUCLEOTIDE SEQUENCE</scope>
    <source>
        <strain evidence="2">NS2018</strain>
    </source>
</reference>
<reference evidence="2" key="2">
    <citation type="submission" date="2023-06" db="EMBL/GenBank/DDBJ databases">
        <authorList>
            <person name="Swenson N.G."/>
            <person name="Wegrzyn J.L."/>
            <person name="Mcevoy S.L."/>
        </authorList>
    </citation>
    <scope>NUCLEOTIDE SEQUENCE</scope>
    <source>
        <strain evidence="2">NS2018</strain>
        <tissue evidence="2">Leaf</tissue>
    </source>
</reference>